<feature type="domain" description="Peptidase S1" evidence="10">
    <location>
        <begin position="26"/>
        <end position="246"/>
    </location>
</feature>
<dbReference type="InterPro" id="IPR001254">
    <property type="entry name" value="Trypsin_dom"/>
</dbReference>
<keyword evidence="4 8" id="KW-0645">Protease</keyword>
<evidence type="ECO:0000256" key="2">
    <source>
        <dbReference type="ARBA" id="ARBA00007664"/>
    </source>
</evidence>
<comment type="similarity">
    <text evidence="2">Belongs to the peptidase S1 family.</text>
</comment>
<gene>
    <name evidence="11" type="ORF">RN001_014946</name>
</gene>
<name>A0AAN7PQ07_9COLE</name>
<keyword evidence="9" id="KW-0732">Signal</keyword>
<keyword evidence="5 8" id="KW-0378">Hydrolase</keyword>
<dbReference type="PROSITE" id="PS00134">
    <property type="entry name" value="TRYPSIN_HIS"/>
    <property type="match status" value="1"/>
</dbReference>
<evidence type="ECO:0000256" key="4">
    <source>
        <dbReference type="ARBA" id="ARBA00022670"/>
    </source>
</evidence>
<dbReference type="Pfam" id="PF00089">
    <property type="entry name" value="Trypsin"/>
    <property type="match status" value="1"/>
</dbReference>
<dbReference type="SMART" id="SM00020">
    <property type="entry name" value="Tryp_SPc"/>
    <property type="match status" value="1"/>
</dbReference>
<evidence type="ECO:0000259" key="10">
    <source>
        <dbReference type="PROSITE" id="PS50240"/>
    </source>
</evidence>
<keyword evidence="3" id="KW-0964">Secreted</keyword>
<evidence type="ECO:0000256" key="8">
    <source>
        <dbReference type="RuleBase" id="RU363034"/>
    </source>
</evidence>
<reference evidence="12" key="1">
    <citation type="submission" date="2023-01" db="EMBL/GenBank/DDBJ databases">
        <title>Key to firefly adult light organ development and bioluminescence: homeobox transcription factors regulate luciferase expression and transportation to peroxisome.</title>
        <authorList>
            <person name="Fu X."/>
        </authorList>
    </citation>
    <scope>NUCLEOTIDE SEQUENCE [LARGE SCALE GENOMIC DNA]</scope>
</reference>
<evidence type="ECO:0000256" key="1">
    <source>
        <dbReference type="ARBA" id="ARBA00004613"/>
    </source>
</evidence>
<protein>
    <recommendedName>
        <fullName evidence="10">Peptidase S1 domain-containing protein</fullName>
    </recommendedName>
</protein>
<evidence type="ECO:0000313" key="11">
    <source>
        <dbReference type="EMBL" id="KAK4872917.1"/>
    </source>
</evidence>
<evidence type="ECO:0000256" key="5">
    <source>
        <dbReference type="ARBA" id="ARBA00022801"/>
    </source>
</evidence>
<dbReference type="PRINTS" id="PR00722">
    <property type="entry name" value="CHYMOTRYPSIN"/>
</dbReference>
<dbReference type="InterPro" id="IPR033116">
    <property type="entry name" value="TRYPSIN_SER"/>
</dbReference>
<dbReference type="EMBL" id="JARPUR010000007">
    <property type="protein sequence ID" value="KAK4872917.1"/>
    <property type="molecule type" value="Genomic_DNA"/>
</dbReference>
<dbReference type="PROSITE" id="PS50240">
    <property type="entry name" value="TRYPSIN_DOM"/>
    <property type="match status" value="1"/>
</dbReference>
<evidence type="ECO:0000256" key="9">
    <source>
        <dbReference type="SAM" id="SignalP"/>
    </source>
</evidence>
<dbReference type="PANTHER" id="PTHR24276:SF98">
    <property type="entry name" value="FI18310P1-RELATED"/>
    <property type="match status" value="1"/>
</dbReference>
<accession>A0AAN7PQ07</accession>
<evidence type="ECO:0000256" key="7">
    <source>
        <dbReference type="ARBA" id="ARBA00023157"/>
    </source>
</evidence>
<comment type="caution">
    <text evidence="11">The sequence shown here is derived from an EMBL/GenBank/DDBJ whole genome shotgun (WGS) entry which is preliminary data.</text>
</comment>
<evidence type="ECO:0000256" key="6">
    <source>
        <dbReference type="ARBA" id="ARBA00022825"/>
    </source>
</evidence>
<dbReference type="InterPro" id="IPR001314">
    <property type="entry name" value="Peptidase_S1A"/>
</dbReference>
<dbReference type="GO" id="GO:0016485">
    <property type="term" value="P:protein processing"/>
    <property type="evidence" value="ECO:0007669"/>
    <property type="project" value="UniProtKB-ARBA"/>
</dbReference>
<feature type="signal peptide" evidence="9">
    <location>
        <begin position="1"/>
        <end position="16"/>
    </location>
</feature>
<dbReference type="Proteomes" id="UP001353858">
    <property type="component" value="Unassembled WGS sequence"/>
</dbReference>
<dbReference type="GO" id="GO:0005576">
    <property type="term" value="C:extracellular region"/>
    <property type="evidence" value="ECO:0007669"/>
    <property type="project" value="UniProtKB-SubCell"/>
</dbReference>
<organism evidence="11 12">
    <name type="scientific">Aquatica leii</name>
    <dbReference type="NCBI Taxonomy" id="1421715"/>
    <lineage>
        <taxon>Eukaryota</taxon>
        <taxon>Metazoa</taxon>
        <taxon>Ecdysozoa</taxon>
        <taxon>Arthropoda</taxon>
        <taxon>Hexapoda</taxon>
        <taxon>Insecta</taxon>
        <taxon>Pterygota</taxon>
        <taxon>Neoptera</taxon>
        <taxon>Endopterygota</taxon>
        <taxon>Coleoptera</taxon>
        <taxon>Polyphaga</taxon>
        <taxon>Elateriformia</taxon>
        <taxon>Elateroidea</taxon>
        <taxon>Lampyridae</taxon>
        <taxon>Luciolinae</taxon>
        <taxon>Aquatica</taxon>
    </lineage>
</organism>
<keyword evidence="6 8" id="KW-0720">Serine protease</keyword>
<dbReference type="CDD" id="cd00190">
    <property type="entry name" value="Tryp_SPc"/>
    <property type="match status" value="1"/>
</dbReference>
<keyword evidence="7" id="KW-1015">Disulfide bond</keyword>
<keyword evidence="12" id="KW-1185">Reference proteome</keyword>
<proteinExistence type="inferred from homology"/>
<dbReference type="Gene3D" id="2.40.10.10">
    <property type="entry name" value="Trypsin-like serine proteases"/>
    <property type="match status" value="2"/>
</dbReference>
<evidence type="ECO:0000313" key="12">
    <source>
        <dbReference type="Proteomes" id="UP001353858"/>
    </source>
</evidence>
<dbReference type="InterPro" id="IPR050430">
    <property type="entry name" value="Peptidase_S1"/>
</dbReference>
<dbReference type="FunFam" id="2.40.10.10:FF:000047">
    <property type="entry name" value="Trypsin eta"/>
    <property type="match status" value="1"/>
</dbReference>
<dbReference type="InterPro" id="IPR043504">
    <property type="entry name" value="Peptidase_S1_PA_chymotrypsin"/>
</dbReference>
<dbReference type="PANTHER" id="PTHR24276">
    <property type="entry name" value="POLYSERASE-RELATED"/>
    <property type="match status" value="1"/>
</dbReference>
<comment type="subcellular location">
    <subcellularLocation>
        <location evidence="1">Secreted</location>
    </subcellularLocation>
</comment>
<evidence type="ECO:0000256" key="3">
    <source>
        <dbReference type="ARBA" id="ARBA00022525"/>
    </source>
</evidence>
<feature type="chain" id="PRO_5042896116" description="Peptidase S1 domain-containing protein" evidence="9">
    <location>
        <begin position="17"/>
        <end position="247"/>
    </location>
</feature>
<dbReference type="GO" id="GO:0004252">
    <property type="term" value="F:serine-type endopeptidase activity"/>
    <property type="evidence" value="ECO:0007669"/>
    <property type="project" value="InterPro"/>
</dbReference>
<dbReference type="PROSITE" id="PS00135">
    <property type="entry name" value="TRYPSIN_SER"/>
    <property type="match status" value="1"/>
</dbReference>
<dbReference type="SUPFAM" id="SSF50494">
    <property type="entry name" value="Trypsin-like serine proteases"/>
    <property type="match status" value="1"/>
</dbReference>
<dbReference type="AlphaFoldDB" id="A0AAN7PQ07"/>
<dbReference type="InterPro" id="IPR018114">
    <property type="entry name" value="TRYPSIN_HIS"/>
</dbReference>
<dbReference type="InterPro" id="IPR009003">
    <property type="entry name" value="Peptidase_S1_PA"/>
</dbReference>
<sequence>MSSFILFGLLLTGAWAGPVASPFGKIVGGSPAGVGQYPHQVSLRIGTHFCGGSIISANWVLTAAHCLYGMDIPRITVVVGTNQLNAGGTSYALANAIIHENYNPAGTANDIGLIQVRTNIVTSNLVKIISLASTQPPDFSECRLSGWGLTSFPSEIIPNNLQHIQLYKISLAECRRGLPNFAVYDSNVCTFKGAGQGACKGDSGGPLISGNVQIGVVSWGIPCALGVPDVFTSVPSYRAWIRSYTGI</sequence>